<dbReference type="EMBL" id="LWDX02062838">
    <property type="protein sequence ID" value="OEL16484.1"/>
    <property type="molecule type" value="Genomic_DNA"/>
</dbReference>
<evidence type="ECO:0000313" key="4">
    <source>
        <dbReference type="Proteomes" id="UP000095767"/>
    </source>
</evidence>
<dbReference type="STRING" id="888268.A0A1E5UUI9"/>
<dbReference type="PANTHER" id="PTHR31495:SF1">
    <property type="entry name" value="INACTIVE PEROXYGENASE-LIKE PROTEIN-RELATED"/>
    <property type="match status" value="1"/>
</dbReference>
<proteinExistence type="inferred from homology"/>
<feature type="chain" id="PRO_5009187383" evidence="2">
    <location>
        <begin position="24"/>
        <end position="232"/>
    </location>
</feature>
<dbReference type="InterPro" id="IPR011992">
    <property type="entry name" value="EF-hand-dom_pair"/>
</dbReference>
<dbReference type="Proteomes" id="UP000095767">
    <property type="component" value="Unassembled WGS sequence"/>
</dbReference>
<keyword evidence="4" id="KW-1185">Reference proteome</keyword>
<reference evidence="3 4" key="1">
    <citation type="submission" date="2016-09" db="EMBL/GenBank/DDBJ databases">
        <title>The draft genome of Dichanthelium oligosanthes: A C3 panicoid grass species.</title>
        <authorList>
            <person name="Studer A.J."/>
            <person name="Schnable J.C."/>
            <person name="Brutnell T.P."/>
        </authorList>
    </citation>
    <scope>NUCLEOTIDE SEQUENCE [LARGE SCALE GENOMIC DNA]</scope>
    <source>
        <strain evidence="4">cv. Kellogg 1175</strain>
        <tissue evidence="3">Leaf</tissue>
    </source>
</reference>
<dbReference type="GO" id="GO:0005509">
    <property type="term" value="F:calcium ion binding"/>
    <property type="evidence" value="ECO:0007669"/>
    <property type="project" value="TreeGrafter"/>
</dbReference>
<dbReference type="OrthoDB" id="640742at2759"/>
<dbReference type="InterPro" id="IPR007736">
    <property type="entry name" value="Caleosin-related"/>
</dbReference>
<keyword evidence="2" id="KW-0732">Signal</keyword>
<dbReference type="PANTHER" id="PTHR31495">
    <property type="entry name" value="PEROXYGENASE 3-RELATED"/>
    <property type="match status" value="1"/>
</dbReference>
<accession>A0A1E5UUI9</accession>
<name>A0A1E5UUI9_9POAL</name>
<evidence type="ECO:0000256" key="2">
    <source>
        <dbReference type="SAM" id="SignalP"/>
    </source>
</evidence>
<comment type="caution">
    <text evidence="3">The sequence shown here is derived from an EMBL/GenBank/DDBJ whole genome shotgun (WGS) entry which is preliminary data.</text>
</comment>
<protein>
    <submittedName>
        <fullName evidence="3">Putative peroxygenase 4</fullName>
    </submittedName>
</protein>
<comment type="similarity">
    <text evidence="1">Belongs to the caleosin family.</text>
</comment>
<evidence type="ECO:0000256" key="1">
    <source>
        <dbReference type="ARBA" id="ARBA00006765"/>
    </source>
</evidence>
<dbReference type="SUPFAM" id="SSF47473">
    <property type="entry name" value="EF-hand"/>
    <property type="match status" value="1"/>
</dbReference>
<dbReference type="AlphaFoldDB" id="A0A1E5UUI9"/>
<gene>
    <name evidence="3" type="ORF">BAE44_0022498</name>
</gene>
<feature type="signal peptide" evidence="2">
    <location>
        <begin position="1"/>
        <end position="23"/>
    </location>
</feature>
<dbReference type="Pfam" id="PF05042">
    <property type="entry name" value="Caleosin"/>
    <property type="match status" value="1"/>
</dbReference>
<organism evidence="3 4">
    <name type="scientific">Dichanthelium oligosanthes</name>
    <dbReference type="NCBI Taxonomy" id="888268"/>
    <lineage>
        <taxon>Eukaryota</taxon>
        <taxon>Viridiplantae</taxon>
        <taxon>Streptophyta</taxon>
        <taxon>Embryophyta</taxon>
        <taxon>Tracheophyta</taxon>
        <taxon>Spermatophyta</taxon>
        <taxon>Magnoliopsida</taxon>
        <taxon>Liliopsida</taxon>
        <taxon>Poales</taxon>
        <taxon>Poaceae</taxon>
        <taxon>PACMAD clade</taxon>
        <taxon>Panicoideae</taxon>
        <taxon>Panicodae</taxon>
        <taxon>Paniceae</taxon>
        <taxon>Dichantheliinae</taxon>
        <taxon>Dichanthelium</taxon>
    </lineage>
</organism>
<evidence type="ECO:0000313" key="3">
    <source>
        <dbReference type="EMBL" id="OEL16484.1"/>
    </source>
</evidence>
<dbReference type="GO" id="GO:0004497">
    <property type="term" value="F:monooxygenase activity"/>
    <property type="evidence" value="ECO:0007669"/>
    <property type="project" value="TreeGrafter"/>
</dbReference>
<sequence>MFFARRATFALVTTALLSVLGPGINDDAAIREQPQSSSSSSMADVYNGELTPLQRHVAFFDRDKDGVIYPAETYKGFRAIGCGVALSAASAVFVNAALGPKTKPENQKNPPFKFPIYVKNIHKGKHGSDSGVYDANGRFVPEKFEEIFKKFAHTKPDALTGKELQEMLQANREPKDFKGWLGGLTEWKVLYSLCKDKDGFLHKDTVRAVYDGSLFERLEQERKAKKESTKKK</sequence>